<organism evidence="7 10">
    <name type="scientific">Teichococcus wenyumeiae</name>
    <dbReference type="NCBI Taxonomy" id="2478470"/>
    <lineage>
        <taxon>Bacteria</taxon>
        <taxon>Pseudomonadati</taxon>
        <taxon>Pseudomonadota</taxon>
        <taxon>Alphaproteobacteria</taxon>
        <taxon>Acetobacterales</taxon>
        <taxon>Roseomonadaceae</taxon>
        <taxon>Roseomonas</taxon>
    </lineage>
</organism>
<dbReference type="GO" id="GO:0016020">
    <property type="term" value="C:membrane"/>
    <property type="evidence" value="ECO:0007669"/>
    <property type="project" value="UniProtKB-SubCell"/>
</dbReference>
<dbReference type="EMBL" id="RFLX01000018">
    <property type="protein sequence ID" value="RMI19540.1"/>
    <property type="molecule type" value="Genomic_DNA"/>
</dbReference>
<evidence type="ECO:0000313" key="7">
    <source>
        <dbReference type="EMBL" id="RKK06023.1"/>
    </source>
</evidence>
<dbReference type="Gene3D" id="1.10.357.140">
    <property type="entry name" value="UbiA prenyltransferase"/>
    <property type="match status" value="1"/>
</dbReference>
<feature type="transmembrane region" description="Helical" evidence="6">
    <location>
        <begin position="418"/>
        <end position="440"/>
    </location>
</feature>
<keyword evidence="2" id="KW-1003">Cell membrane</keyword>
<evidence type="ECO:0000256" key="3">
    <source>
        <dbReference type="ARBA" id="ARBA00022692"/>
    </source>
</evidence>
<feature type="transmembrane region" description="Helical" evidence="6">
    <location>
        <begin position="293"/>
        <end position="311"/>
    </location>
</feature>
<feature type="transmembrane region" description="Helical" evidence="6">
    <location>
        <begin position="344"/>
        <end position="362"/>
    </location>
</feature>
<comment type="caution">
    <text evidence="7">The sequence shown here is derived from an EMBL/GenBank/DDBJ whole genome shotgun (WGS) entry which is preliminary data.</text>
</comment>
<dbReference type="EMBL" id="RAQU01000006">
    <property type="protein sequence ID" value="RKK06023.1"/>
    <property type="molecule type" value="Genomic_DNA"/>
</dbReference>
<evidence type="ECO:0000256" key="2">
    <source>
        <dbReference type="ARBA" id="ARBA00022475"/>
    </source>
</evidence>
<evidence type="ECO:0000313" key="10">
    <source>
        <dbReference type="Proteomes" id="UP000278036"/>
    </source>
</evidence>
<evidence type="ECO:0000256" key="1">
    <source>
        <dbReference type="ARBA" id="ARBA00004141"/>
    </source>
</evidence>
<feature type="transmembrane region" description="Helical" evidence="6">
    <location>
        <begin position="317"/>
        <end position="337"/>
    </location>
</feature>
<keyword evidence="7" id="KW-0808">Transferase</keyword>
<dbReference type="Gene3D" id="3.40.50.1000">
    <property type="entry name" value="HAD superfamily/HAD-like"/>
    <property type="match status" value="1"/>
</dbReference>
<proteinExistence type="predicted"/>
<dbReference type="InterPro" id="IPR000537">
    <property type="entry name" value="UbiA_prenyltransferase"/>
</dbReference>
<dbReference type="PANTHER" id="PTHR42723:SF1">
    <property type="entry name" value="CHLOROPHYLL SYNTHASE, CHLOROPLASTIC"/>
    <property type="match status" value="1"/>
</dbReference>
<evidence type="ECO:0000256" key="6">
    <source>
        <dbReference type="SAM" id="Phobius"/>
    </source>
</evidence>
<feature type="transmembrane region" description="Helical" evidence="6">
    <location>
        <begin position="490"/>
        <end position="511"/>
    </location>
</feature>
<feature type="transmembrane region" description="Helical" evidence="6">
    <location>
        <begin position="253"/>
        <end position="273"/>
    </location>
</feature>
<evidence type="ECO:0000256" key="5">
    <source>
        <dbReference type="ARBA" id="ARBA00023136"/>
    </source>
</evidence>
<feature type="transmembrane region" description="Helical" evidence="6">
    <location>
        <begin position="368"/>
        <end position="389"/>
    </location>
</feature>
<dbReference type="InterPro" id="IPR036412">
    <property type="entry name" value="HAD-like_sf"/>
</dbReference>
<keyword evidence="9" id="KW-1185">Reference proteome</keyword>
<dbReference type="Pfam" id="PF01040">
    <property type="entry name" value="UbiA"/>
    <property type="match status" value="1"/>
</dbReference>
<protein>
    <submittedName>
        <fullName evidence="7">UbiA family prenyltransferase</fullName>
    </submittedName>
</protein>
<dbReference type="Pfam" id="PF12710">
    <property type="entry name" value="HAD"/>
    <property type="match status" value="1"/>
</dbReference>
<evidence type="ECO:0000313" key="8">
    <source>
        <dbReference type="EMBL" id="RMI19540.1"/>
    </source>
</evidence>
<accession>A0A3A9JMN7</accession>
<dbReference type="AlphaFoldDB" id="A0A3A9JMN7"/>
<evidence type="ECO:0000313" key="9">
    <source>
        <dbReference type="Proteomes" id="UP000274097"/>
    </source>
</evidence>
<dbReference type="InterPro" id="IPR044878">
    <property type="entry name" value="UbiA_sf"/>
</dbReference>
<dbReference type="RefSeq" id="WP_120636502.1">
    <property type="nucleotide sequence ID" value="NZ_RFLX01000018.1"/>
</dbReference>
<dbReference type="NCBIfam" id="NF006088">
    <property type="entry name" value="PRK08238.1"/>
    <property type="match status" value="1"/>
</dbReference>
<dbReference type="GO" id="GO:0016765">
    <property type="term" value="F:transferase activity, transferring alkyl or aryl (other than methyl) groups"/>
    <property type="evidence" value="ECO:0007669"/>
    <property type="project" value="InterPro"/>
</dbReference>
<dbReference type="InParanoid" id="A0A3A9JMN7"/>
<gene>
    <name evidence="7" type="ORF">D6Z83_01175</name>
    <name evidence="8" type="ORF">EBE87_19705</name>
</gene>
<evidence type="ECO:0000256" key="4">
    <source>
        <dbReference type="ARBA" id="ARBA00022989"/>
    </source>
</evidence>
<keyword evidence="4 6" id="KW-1133">Transmembrane helix</keyword>
<keyword evidence="3 6" id="KW-0812">Transmembrane</keyword>
<dbReference type="SUPFAM" id="SSF56784">
    <property type="entry name" value="HAD-like"/>
    <property type="match status" value="1"/>
</dbReference>
<comment type="subcellular location">
    <subcellularLocation>
        <location evidence="1">Membrane</location>
        <topology evidence="1">Multi-pass membrane protein</topology>
    </subcellularLocation>
</comment>
<dbReference type="InterPro" id="IPR023214">
    <property type="entry name" value="HAD_sf"/>
</dbReference>
<dbReference type="CDD" id="cd13963">
    <property type="entry name" value="PT_UbiA_2"/>
    <property type="match status" value="1"/>
</dbReference>
<dbReference type="Proteomes" id="UP000278036">
    <property type="component" value="Unassembled WGS sequence"/>
</dbReference>
<name>A0A3A9JMN7_9PROT</name>
<reference evidence="7 10" key="1">
    <citation type="submission" date="2018-09" db="EMBL/GenBank/DDBJ databases">
        <title>Roseomonas sp. nov., isolated from feces of Tibetan antelopes in the Qinghai-Tibet plateau, China.</title>
        <authorList>
            <person name="Tian Z."/>
        </authorList>
    </citation>
    <scope>NUCLEOTIDE SEQUENCE [LARGE SCALE GENOMIC DNA]</scope>
    <source>
        <strain evidence="8 9">Z23</strain>
        <strain evidence="7 10">Z24</strain>
    </source>
</reference>
<dbReference type="InterPro" id="IPR050475">
    <property type="entry name" value="Prenyltransferase_related"/>
</dbReference>
<sequence length="513" mass="55342">MVGSVHRGKSEADTVLHHAAADAPIDVAPQDLRNITPASPLCVDLDGTLTPSDTLVEGVLALLGSRHLFWALHGLLKGGRALLKQRVAEVSLMDATLLPYNTNLLTYLQEQKRRGRRLVLVTAADASVARSVAEHHAGLFDEVLASDGSLNLKGEAKAQALVERFGAKQFVYIGNDATDVAIWRVAQAGILVNASRRTAAAARLATKVEAEFRREAPIPMALLRAMRPHQWAKNVLVIVPVFTAHAATDLSNWISALITFVAFCATASGIYLFNDLTDLAADRRHPRKRMRPFASGAVPLTAGFLAGAALLCTGLLLAALAGALLVLLLYAVLSLAYSMKLKELPLVDVFVLAALYTVRIVAGGEATGHTISLWLICFSSFLFLSLALVKRVEELQSAAGQGKSSISRRGYTPEDAPILRGFGCASSFAASLVLALFVQSEALQQQHYASPALLWAVVPLVLFWQCRLWLSAARGYMHDDPIIYAARDWVSWVVALCVFIVLMAAKSVSWFGS</sequence>
<dbReference type="PANTHER" id="PTHR42723">
    <property type="entry name" value="CHLOROPHYLL SYNTHASE"/>
    <property type="match status" value="1"/>
</dbReference>
<dbReference type="Proteomes" id="UP000274097">
    <property type="component" value="Unassembled WGS sequence"/>
</dbReference>
<feature type="transmembrane region" description="Helical" evidence="6">
    <location>
        <begin position="452"/>
        <end position="470"/>
    </location>
</feature>
<keyword evidence="5 6" id="KW-0472">Membrane</keyword>